<dbReference type="InterPro" id="IPR056453">
    <property type="entry name" value="HTH_DNAJC9"/>
</dbReference>
<dbReference type="PANTHER" id="PTHR44144">
    <property type="entry name" value="DNAJ HOMOLOG SUBFAMILY C MEMBER 9"/>
    <property type="match status" value="1"/>
</dbReference>
<reference evidence="4" key="4">
    <citation type="journal article" date="2015" name="G3 (Bethesda)">
        <title>Genome sequences of three phytopathogenic species of the Magnaporthaceae family of fungi.</title>
        <authorList>
            <person name="Okagaki L.H."/>
            <person name="Nunes C.C."/>
            <person name="Sailsbery J."/>
            <person name="Clay B."/>
            <person name="Brown D."/>
            <person name="John T."/>
            <person name="Oh Y."/>
            <person name="Young N."/>
            <person name="Fitzgerald M."/>
            <person name="Haas B.J."/>
            <person name="Zeng Q."/>
            <person name="Young S."/>
            <person name="Adiconis X."/>
            <person name="Fan L."/>
            <person name="Levin J.Z."/>
            <person name="Mitchell T.K."/>
            <person name="Okubara P.A."/>
            <person name="Farman M.L."/>
            <person name="Kohn L.M."/>
            <person name="Birren B."/>
            <person name="Ma L.-J."/>
            <person name="Dean R.A."/>
        </authorList>
    </citation>
    <scope>NUCLEOTIDE SEQUENCE</scope>
    <source>
        <strain evidence="4">R3-111a-1</strain>
    </source>
</reference>
<dbReference type="PANTHER" id="PTHR44144:SF1">
    <property type="entry name" value="DNAJ HOMOLOG SUBFAMILY C MEMBER 9"/>
    <property type="match status" value="1"/>
</dbReference>
<dbReference type="HOGENOM" id="CLU_055868_0_1_1"/>
<feature type="compositionally biased region" description="Basic and acidic residues" evidence="1">
    <location>
        <begin position="196"/>
        <end position="216"/>
    </location>
</feature>
<dbReference type="Proteomes" id="UP000006039">
    <property type="component" value="Unassembled WGS sequence"/>
</dbReference>
<dbReference type="InterPro" id="IPR052594">
    <property type="entry name" value="J_domain-containing_protein"/>
</dbReference>
<dbReference type="EMBL" id="GL385395">
    <property type="protein sequence ID" value="EJT80196.1"/>
    <property type="molecule type" value="Genomic_DNA"/>
</dbReference>
<dbReference type="SMART" id="SM00271">
    <property type="entry name" value="DnaJ"/>
    <property type="match status" value="1"/>
</dbReference>
<dbReference type="InterPro" id="IPR001623">
    <property type="entry name" value="DnaJ_domain"/>
</dbReference>
<dbReference type="OrthoDB" id="110024at2759"/>
<reference evidence="4" key="5">
    <citation type="submission" date="2018-04" db="UniProtKB">
        <authorList>
            <consortium name="EnsemblFungi"/>
        </authorList>
    </citation>
    <scope>IDENTIFICATION</scope>
    <source>
        <strain evidence="4">R3-111a-1</strain>
    </source>
</reference>
<dbReference type="CDD" id="cd06257">
    <property type="entry name" value="DnaJ"/>
    <property type="match status" value="1"/>
</dbReference>
<evidence type="ECO:0000313" key="5">
    <source>
        <dbReference type="Proteomes" id="UP000006039"/>
    </source>
</evidence>
<dbReference type="Gene3D" id="1.10.287.110">
    <property type="entry name" value="DnaJ domain"/>
    <property type="match status" value="1"/>
</dbReference>
<reference evidence="3" key="3">
    <citation type="submission" date="2010-09" db="EMBL/GenBank/DDBJ databases">
        <title>Annotation of Gaeumannomyces graminis var. tritici R3-111a-1.</title>
        <authorList>
            <consortium name="The Broad Institute Genome Sequencing Platform"/>
            <person name="Ma L.-J."/>
            <person name="Dead R."/>
            <person name="Young S.K."/>
            <person name="Zeng Q."/>
            <person name="Gargeya S."/>
            <person name="Fitzgerald M."/>
            <person name="Haas B."/>
            <person name="Abouelleil A."/>
            <person name="Alvarado L."/>
            <person name="Arachchi H.M."/>
            <person name="Berlin A."/>
            <person name="Brown A."/>
            <person name="Chapman S.B."/>
            <person name="Chen Z."/>
            <person name="Dunbar C."/>
            <person name="Freedman E."/>
            <person name="Gearin G."/>
            <person name="Gellesch M."/>
            <person name="Goldberg J."/>
            <person name="Griggs A."/>
            <person name="Gujja S."/>
            <person name="Heiman D."/>
            <person name="Howarth C."/>
            <person name="Larson L."/>
            <person name="Lui A."/>
            <person name="MacDonald P.J.P."/>
            <person name="Mehta T."/>
            <person name="Montmayeur A."/>
            <person name="Murphy C."/>
            <person name="Neiman D."/>
            <person name="Pearson M."/>
            <person name="Priest M."/>
            <person name="Roberts A."/>
            <person name="Saif S."/>
            <person name="Shea T."/>
            <person name="Shenoy N."/>
            <person name="Sisk P."/>
            <person name="Stolte C."/>
            <person name="Sykes S."/>
            <person name="Yandava C."/>
            <person name="Wortman J."/>
            <person name="Nusbaum C."/>
            <person name="Birren B."/>
        </authorList>
    </citation>
    <scope>NUCLEOTIDE SEQUENCE</scope>
    <source>
        <strain evidence="3">R3-111a-1</strain>
    </source>
</reference>
<evidence type="ECO:0000259" key="2">
    <source>
        <dbReference type="PROSITE" id="PS50076"/>
    </source>
</evidence>
<feature type="compositionally biased region" description="Acidic residues" evidence="1">
    <location>
        <begin position="1"/>
        <end position="10"/>
    </location>
</feature>
<dbReference type="EnsemblFungi" id="EJT80196">
    <property type="protein sequence ID" value="EJT80196"/>
    <property type="gene ID" value="GGTG_00199"/>
</dbReference>
<feature type="compositionally biased region" description="Basic residues" evidence="1">
    <location>
        <begin position="232"/>
        <end position="242"/>
    </location>
</feature>
<dbReference type="PRINTS" id="PR00625">
    <property type="entry name" value="JDOMAIN"/>
</dbReference>
<protein>
    <submittedName>
        <fullName evidence="3">Chaperone dnaJ 6</fullName>
    </submittedName>
</protein>
<dbReference type="InterPro" id="IPR036869">
    <property type="entry name" value="J_dom_sf"/>
</dbReference>
<dbReference type="RefSeq" id="XP_009216205.1">
    <property type="nucleotide sequence ID" value="XM_009217941.1"/>
</dbReference>
<dbReference type="AlphaFoldDB" id="J3NG06"/>
<sequence>MADSSDELDVGEPPAIDPYEELGLERSATADQVKAAYRKAALKHHPDKVAADKKAEAHAKFQSIAFANAILSDPARRKRYDETGSTSDSIVDADGFSWSDYFAEQFRDAISSDAIERFASAYKRSDEERDDLMVAYEEGEGDMEHVYEVVMLSDPLADDDRFRAIIDAAIAAGTVPRYDAYANETKAVRRARAKKVSREQKEAEDYAKELGVHDKLFGGGDSGDKAAGGKGKAAKAKGKGKGKSGEADESALAALISKRQADRGSDFLDRLAEKYGAQPKRSKKRGRADLDVDEPPEEAFQATAARKEKKQAAAPKATRSKRAKR</sequence>
<dbReference type="GO" id="GO:0005737">
    <property type="term" value="C:cytoplasm"/>
    <property type="evidence" value="ECO:0007669"/>
    <property type="project" value="TreeGrafter"/>
</dbReference>
<dbReference type="Pfam" id="PF00226">
    <property type="entry name" value="DnaJ"/>
    <property type="match status" value="1"/>
</dbReference>
<dbReference type="eggNOG" id="KOG0719">
    <property type="taxonomic scope" value="Eukaryota"/>
</dbReference>
<feature type="compositionally biased region" description="Gly residues" evidence="1">
    <location>
        <begin position="217"/>
        <end position="231"/>
    </location>
</feature>
<feature type="domain" description="J" evidence="2">
    <location>
        <begin position="17"/>
        <end position="84"/>
    </location>
</feature>
<accession>J3NG06</accession>
<gene>
    <name evidence="4" type="primary">20340657</name>
    <name evidence="3" type="ORF">GGTG_00199</name>
</gene>
<dbReference type="GO" id="GO:0031072">
    <property type="term" value="F:heat shock protein binding"/>
    <property type="evidence" value="ECO:0007669"/>
    <property type="project" value="TreeGrafter"/>
</dbReference>
<dbReference type="GO" id="GO:0042393">
    <property type="term" value="F:histone binding"/>
    <property type="evidence" value="ECO:0007669"/>
    <property type="project" value="EnsemblFungi"/>
</dbReference>
<dbReference type="FunFam" id="1.10.287.110:FF:000110">
    <property type="entry name" value="DnaJ domain protein (AFU_orthologue AFUA_2G13210)"/>
    <property type="match status" value="1"/>
</dbReference>
<dbReference type="Pfam" id="PF23302">
    <property type="entry name" value="HTH_DNAJC9"/>
    <property type="match status" value="1"/>
</dbReference>
<evidence type="ECO:0000313" key="4">
    <source>
        <dbReference type="EnsemblFungi" id="EJT80196"/>
    </source>
</evidence>
<feature type="region of interest" description="Disordered" evidence="1">
    <location>
        <begin position="270"/>
        <end position="325"/>
    </location>
</feature>
<organism evidence="3">
    <name type="scientific">Gaeumannomyces tritici (strain R3-111a-1)</name>
    <name type="common">Wheat and barley take-all root rot fungus</name>
    <name type="synonym">Gaeumannomyces graminis var. tritici</name>
    <dbReference type="NCBI Taxonomy" id="644352"/>
    <lineage>
        <taxon>Eukaryota</taxon>
        <taxon>Fungi</taxon>
        <taxon>Dikarya</taxon>
        <taxon>Ascomycota</taxon>
        <taxon>Pezizomycotina</taxon>
        <taxon>Sordariomycetes</taxon>
        <taxon>Sordariomycetidae</taxon>
        <taxon>Magnaporthales</taxon>
        <taxon>Magnaporthaceae</taxon>
        <taxon>Gaeumannomyces</taxon>
    </lineage>
</organism>
<reference evidence="3" key="2">
    <citation type="submission" date="2010-07" db="EMBL/GenBank/DDBJ databases">
        <authorList>
            <consortium name="The Broad Institute Genome Sequencing Platform"/>
            <consortium name="Broad Institute Genome Sequencing Center for Infectious Disease"/>
            <person name="Ma L.-J."/>
            <person name="Dead R."/>
            <person name="Young S."/>
            <person name="Zeng Q."/>
            <person name="Koehrsen M."/>
            <person name="Alvarado L."/>
            <person name="Berlin A."/>
            <person name="Chapman S.B."/>
            <person name="Chen Z."/>
            <person name="Freedman E."/>
            <person name="Gellesch M."/>
            <person name="Goldberg J."/>
            <person name="Griggs A."/>
            <person name="Gujja S."/>
            <person name="Heilman E.R."/>
            <person name="Heiman D."/>
            <person name="Hepburn T."/>
            <person name="Howarth C."/>
            <person name="Jen D."/>
            <person name="Larson L."/>
            <person name="Mehta T."/>
            <person name="Neiman D."/>
            <person name="Pearson M."/>
            <person name="Roberts A."/>
            <person name="Saif S."/>
            <person name="Shea T."/>
            <person name="Shenoy N."/>
            <person name="Sisk P."/>
            <person name="Stolte C."/>
            <person name="Sykes S."/>
            <person name="Walk T."/>
            <person name="White J."/>
            <person name="Yandava C."/>
            <person name="Haas B."/>
            <person name="Nusbaum C."/>
            <person name="Birren B."/>
        </authorList>
    </citation>
    <scope>NUCLEOTIDE SEQUENCE</scope>
    <source>
        <strain evidence="3">R3-111a-1</strain>
    </source>
</reference>
<dbReference type="VEuPathDB" id="FungiDB:GGTG_00199"/>
<dbReference type="SUPFAM" id="SSF46565">
    <property type="entry name" value="Chaperone J-domain"/>
    <property type="match status" value="1"/>
</dbReference>
<proteinExistence type="predicted"/>
<evidence type="ECO:0000256" key="1">
    <source>
        <dbReference type="SAM" id="MobiDB-lite"/>
    </source>
</evidence>
<dbReference type="PROSITE" id="PS00636">
    <property type="entry name" value="DNAJ_1"/>
    <property type="match status" value="1"/>
</dbReference>
<dbReference type="InterPro" id="IPR018253">
    <property type="entry name" value="DnaJ_domain_CS"/>
</dbReference>
<evidence type="ECO:0000313" key="3">
    <source>
        <dbReference type="EMBL" id="EJT80196.1"/>
    </source>
</evidence>
<feature type="region of interest" description="Disordered" evidence="1">
    <location>
        <begin position="193"/>
        <end position="249"/>
    </location>
</feature>
<dbReference type="GeneID" id="20340657"/>
<dbReference type="PROSITE" id="PS50076">
    <property type="entry name" value="DNAJ_2"/>
    <property type="match status" value="1"/>
</dbReference>
<dbReference type="GO" id="GO:0005634">
    <property type="term" value="C:nucleus"/>
    <property type="evidence" value="ECO:0007669"/>
    <property type="project" value="TreeGrafter"/>
</dbReference>
<feature type="region of interest" description="Disordered" evidence="1">
    <location>
        <begin position="1"/>
        <end position="24"/>
    </location>
</feature>
<keyword evidence="5" id="KW-1185">Reference proteome</keyword>
<name>J3NG06_GAET3</name>
<reference evidence="5" key="1">
    <citation type="submission" date="2010-07" db="EMBL/GenBank/DDBJ databases">
        <title>The genome sequence of Gaeumannomyces graminis var. tritici strain R3-111a-1.</title>
        <authorList>
            <consortium name="The Broad Institute Genome Sequencing Platform"/>
            <person name="Ma L.-J."/>
            <person name="Dead R."/>
            <person name="Young S."/>
            <person name="Zeng Q."/>
            <person name="Koehrsen M."/>
            <person name="Alvarado L."/>
            <person name="Berlin A."/>
            <person name="Chapman S.B."/>
            <person name="Chen Z."/>
            <person name="Freedman E."/>
            <person name="Gellesch M."/>
            <person name="Goldberg J."/>
            <person name="Griggs A."/>
            <person name="Gujja S."/>
            <person name="Heilman E.R."/>
            <person name="Heiman D."/>
            <person name="Hepburn T."/>
            <person name="Howarth C."/>
            <person name="Jen D."/>
            <person name="Larson L."/>
            <person name="Mehta T."/>
            <person name="Neiman D."/>
            <person name="Pearson M."/>
            <person name="Roberts A."/>
            <person name="Saif S."/>
            <person name="Shea T."/>
            <person name="Shenoy N."/>
            <person name="Sisk P."/>
            <person name="Stolte C."/>
            <person name="Sykes S."/>
            <person name="Walk T."/>
            <person name="White J."/>
            <person name="Yandava C."/>
            <person name="Haas B."/>
            <person name="Nusbaum C."/>
            <person name="Birren B."/>
        </authorList>
    </citation>
    <scope>NUCLEOTIDE SEQUENCE [LARGE SCALE GENOMIC DNA]</scope>
    <source>
        <strain evidence="5">R3-111a-1</strain>
    </source>
</reference>